<evidence type="ECO:0000313" key="2">
    <source>
        <dbReference type="Proteomes" id="UP001054945"/>
    </source>
</evidence>
<dbReference type="EMBL" id="BPLR01010784">
    <property type="protein sequence ID" value="GIY41957.1"/>
    <property type="molecule type" value="Genomic_DNA"/>
</dbReference>
<keyword evidence="2" id="KW-1185">Reference proteome</keyword>
<organism evidence="1 2">
    <name type="scientific">Caerostris extrusa</name>
    <name type="common">Bark spider</name>
    <name type="synonym">Caerostris bankana</name>
    <dbReference type="NCBI Taxonomy" id="172846"/>
    <lineage>
        <taxon>Eukaryota</taxon>
        <taxon>Metazoa</taxon>
        <taxon>Ecdysozoa</taxon>
        <taxon>Arthropoda</taxon>
        <taxon>Chelicerata</taxon>
        <taxon>Arachnida</taxon>
        <taxon>Araneae</taxon>
        <taxon>Araneomorphae</taxon>
        <taxon>Entelegynae</taxon>
        <taxon>Araneoidea</taxon>
        <taxon>Araneidae</taxon>
        <taxon>Caerostris</taxon>
    </lineage>
</organism>
<reference evidence="1 2" key="1">
    <citation type="submission" date="2021-06" db="EMBL/GenBank/DDBJ databases">
        <title>Caerostris extrusa draft genome.</title>
        <authorList>
            <person name="Kono N."/>
            <person name="Arakawa K."/>
        </authorList>
    </citation>
    <scope>NUCLEOTIDE SEQUENCE [LARGE SCALE GENOMIC DNA]</scope>
</reference>
<sequence>MLDFFHFINPAKSKTGFISPSLLHAKTKIYSLHQSCTRNLRTAPIFSLVSPVLQPTFLLGTKGWEHHHLFRTRQINAIPSPVSENSTLLTATKNPLPNTFLWVLRVGSDSGASGP</sequence>
<name>A0AAV4TAL6_CAEEX</name>
<comment type="caution">
    <text evidence="1">The sequence shown here is derived from an EMBL/GenBank/DDBJ whole genome shotgun (WGS) entry which is preliminary data.</text>
</comment>
<evidence type="ECO:0000313" key="1">
    <source>
        <dbReference type="EMBL" id="GIY41957.1"/>
    </source>
</evidence>
<dbReference type="AlphaFoldDB" id="A0AAV4TAL6"/>
<gene>
    <name evidence="1" type="ORF">CEXT_803451</name>
</gene>
<protein>
    <submittedName>
        <fullName evidence="1">Uncharacterized protein</fullName>
    </submittedName>
</protein>
<dbReference type="Proteomes" id="UP001054945">
    <property type="component" value="Unassembled WGS sequence"/>
</dbReference>
<accession>A0AAV4TAL6</accession>
<proteinExistence type="predicted"/>